<dbReference type="Proteomes" id="UP000198282">
    <property type="component" value="Unassembled WGS sequence"/>
</dbReference>
<reference evidence="1 2" key="1">
    <citation type="submission" date="2017-06" db="EMBL/GenBank/DDBJ databases">
        <authorList>
            <person name="Kim H.J."/>
            <person name="Triplett B.A."/>
        </authorList>
    </citation>
    <scope>NUCLEOTIDE SEQUENCE [LARGE SCALE GENOMIC DNA]</scope>
    <source>
        <strain evidence="1 2">CGMCC 4.2132</strain>
    </source>
</reference>
<keyword evidence="2" id="KW-1185">Reference proteome</keyword>
<dbReference type="EMBL" id="FZOD01000052">
    <property type="protein sequence ID" value="SNT50380.1"/>
    <property type="molecule type" value="Genomic_DNA"/>
</dbReference>
<sequence length="72" mass="7707">MITWTEWVCRVAPGAIVTIWIGLGPPDSQGCARCVHGLLGWFGIHRVHEVVSGAFMARSAYGKGVGERGKGI</sequence>
<proteinExistence type="predicted"/>
<accession>A0A239N6M8</accession>
<evidence type="ECO:0000313" key="1">
    <source>
        <dbReference type="EMBL" id="SNT50380.1"/>
    </source>
</evidence>
<gene>
    <name evidence="1" type="ORF">SAMN05216276_105218</name>
</gene>
<dbReference type="AlphaFoldDB" id="A0A239N6M8"/>
<protein>
    <submittedName>
        <fullName evidence="1">Uncharacterized protein</fullName>
    </submittedName>
</protein>
<evidence type="ECO:0000313" key="2">
    <source>
        <dbReference type="Proteomes" id="UP000198282"/>
    </source>
</evidence>
<organism evidence="1 2">
    <name type="scientific">Streptosporangium subroseum</name>
    <dbReference type="NCBI Taxonomy" id="106412"/>
    <lineage>
        <taxon>Bacteria</taxon>
        <taxon>Bacillati</taxon>
        <taxon>Actinomycetota</taxon>
        <taxon>Actinomycetes</taxon>
        <taxon>Streptosporangiales</taxon>
        <taxon>Streptosporangiaceae</taxon>
        <taxon>Streptosporangium</taxon>
    </lineage>
</organism>
<name>A0A239N6M8_9ACTN</name>